<sequence>MAIKTYKPTTPSRRHMTVSAFEGIDKKAKPERSLTEVLKKNAGRNSYGRITVRHRGGGNKKKYRIIDFKRDKQGTAKVLRLEYDPNRSANIALIQYEDGEKRYILATVGMKAGHIIMTGPDADILPGNTLPIANIPLGTLIHNIELYPGKGGQLVRAAGEFAQLMAKENGMAQVRLPSGEVRYIRPECLATIGQIGNIEHENIQIGKAGRKRHMGWRPTVRGSVMNPNDHPHGGGEGKSPVGRPGPVTPWGKPAMGYKTRKGKNRTEKFIVKHRNAK</sequence>
<dbReference type="SUPFAM" id="SSF50249">
    <property type="entry name" value="Nucleic acid-binding proteins"/>
    <property type="match status" value="1"/>
</dbReference>
<dbReference type="HAMAP" id="MF_01320_B">
    <property type="entry name" value="Ribosomal_uL2_B"/>
    <property type="match status" value="1"/>
</dbReference>
<dbReference type="InterPro" id="IPR008991">
    <property type="entry name" value="Translation_prot_SH3-like_sf"/>
</dbReference>
<feature type="domain" description="Large ribosomal subunit protein uL2 RNA-binding" evidence="10">
    <location>
        <begin position="43"/>
        <end position="118"/>
    </location>
</feature>
<dbReference type="GO" id="GO:0016740">
    <property type="term" value="F:transferase activity"/>
    <property type="evidence" value="ECO:0007669"/>
    <property type="project" value="InterPro"/>
</dbReference>
<dbReference type="InterPro" id="IPR022666">
    <property type="entry name" value="Ribosomal_uL2_RNA-bd_dom"/>
</dbReference>
<keyword evidence="4 7" id="KW-0689">Ribosomal protein</keyword>
<gene>
    <name evidence="7 11" type="primary">rplB</name>
    <name evidence="11" type="ORF">H9841_03385</name>
</gene>
<dbReference type="PIRSF" id="PIRSF002158">
    <property type="entry name" value="Ribosomal_L2"/>
    <property type="match status" value="1"/>
</dbReference>
<dbReference type="InterPro" id="IPR014722">
    <property type="entry name" value="Rib_uL2_dom2"/>
</dbReference>
<comment type="similarity">
    <text evidence="1 7">Belongs to the universal ribosomal protein uL2 family.</text>
</comment>
<dbReference type="InterPro" id="IPR005880">
    <property type="entry name" value="Ribosomal_uL2_bac/org-type"/>
</dbReference>
<reference evidence="11" key="1">
    <citation type="journal article" date="2021" name="PeerJ">
        <title>Extensive microbial diversity within the chicken gut microbiome revealed by metagenomics and culture.</title>
        <authorList>
            <person name="Gilroy R."/>
            <person name="Ravi A."/>
            <person name="Getino M."/>
            <person name="Pursley I."/>
            <person name="Horton D.L."/>
            <person name="Alikhan N.F."/>
            <person name="Baker D."/>
            <person name="Gharbi K."/>
            <person name="Hall N."/>
            <person name="Watson M."/>
            <person name="Adriaenssens E.M."/>
            <person name="Foster-Nyarko E."/>
            <person name="Jarju S."/>
            <person name="Secka A."/>
            <person name="Antonio M."/>
            <person name="Oren A."/>
            <person name="Chaudhuri R.R."/>
            <person name="La Ragione R."/>
            <person name="Hildebrand F."/>
            <person name="Pallen M.J."/>
        </authorList>
    </citation>
    <scope>NUCLEOTIDE SEQUENCE</scope>
    <source>
        <strain evidence="11">ChiBcec16_6824</strain>
    </source>
</reference>
<keyword evidence="3 7" id="KW-0694">RNA-binding</keyword>
<comment type="caution">
    <text evidence="11">The sequence shown here is derived from an EMBL/GenBank/DDBJ whole genome shotgun (WGS) entry which is preliminary data.</text>
</comment>
<evidence type="ECO:0000259" key="9">
    <source>
        <dbReference type="SMART" id="SM01382"/>
    </source>
</evidence>
<evidence type="ECO:0000256" key="2">
    <source>
        <dbReference type="ARBA" id="ARBA00022730"/>
    </source>
</evidence>
<dbReference type="FunFam" id="2.30.30.30:FF:000001">
    <property type="entry name" value="50S ribosomal protein L2"/>
    <property type="match status" value="1"/>
</dbReference>
<proteinExistence type="inferred from homology"/>
<dbReference type="AlphaFoldDB" id="A0A9D1Y7J8"/>
<dbReference type="Gene3D" id="2.40.50.140">
    <property type="entry name" value="Nucleic acid-binding proteins"/>
    <property type="match status" value="1"/>
</dbReference>
<dbReference type="PROSITE" id="PS00467">
    <property type="entry name" value="RIBOSOMAL_L2"/>
    <property type="match status" value="1"/>
</dbReference>
<comment type="function">
    <text evidence="7">One of the primary rRNA binding proteins. Required for association of the 30S and 50S subunits to form the 70S ribosome, for tRNA binding and peptide bond formation. It has been suggested to have peptidyltransferase activity; this is somewhat controversial. Makes several contacts with the 16S rRNA in the 70S ribosome.</text>
</comment>
<dbReference type="Pfam" id="PF03947">
    <property type="entry name" value="Ribosomal_L2_C"/>
    <property type="match status" value="1"/>
</dbReference>
<dbReference type="InterPro" id="IPR012340">
    <property type="entry name" value="NA-bd_OB-fold"/>
</dbReference>
<dbReference type="SMART" id="SM01382">
    <property type="entry name" value="Ribosomal_L2_C"/>
    <property type="match status" value="1"/>
</dbReference>
<dbReference type="NCBIfam" id="TIGR01171">
    <property type="entry name" value="rplB_bact"/>
    <property type="match status" value="1"/>
</dbReference>
<keyword evidence="5 7" id="KW-0687">Ribonucleoprotein</keyword>
<dbReference type="InterPro" id="IPR022669">
    <property type="entry name" value="Ribosomal_uL2_C"/>
</dbReference>
<feature type="domain" description="Large ribosomal subunit protein uL2 C-terminal" evidence="9">
    <location>
        <begin position="124"/>
        <end position="253"/>
    </location>
</feature>
<feature type="region of interest" description="Disordered" evidence="8">
    <location>
        <begin position="223"/>
        <end position="277"/>
    </location>
</feature>
<dbReference type="Proteomes" id="UP000823868">
    <property type="component" value="Unassembled WGS sequence"/>
</dbReference>
<dbReference type="Gene3D" id="4.10.950.10">
    <property type="entry name" value="Ribosomal protein L2, domain 3"/>
    <property type="match status" value="1"/>
</dbReference>
<evidence type="ECO:0000256" key="8">
    <source>
        <dbReference type="SAM" id="MobiDB-lite"/>
    </source>
</evidence>
<dbReference type="GO" id="GO:0002181">
    <property type="term" value="P:cytoplasmic translation"/>
    <property type="evidence" value="ECO:0007669"/>
    <property type="project" value="TreeGrafter"/>
</dbReference>
<evidence type="ECO:0000313" key="12">
    <source>
        <dbReference type="Proteomes" id="UP000823868"/>
    </source>
</evidence>
<dbReference type="SUPFAM" id="SSF50104">
    <property type="entry name" value="Translation proteins SH3-like domain"/>
    <property type="match status" value="1"/>
</dbReference>
<evidence type="ECO:0000259" key="10">
    <source>
        <dbReference type="SMART" id="SM01383"/>
    </source>
</evidence>
<evidence type="ECO:0000256" key="4">
    <source>
        <dbReference type="ARBA" id="ARBA00022980"/>
    </source>
</evidence>
<accession>A0A9D1Y7J8</accession>
<dbReference type="GO" id="GO:0015934">
    <property type="term" value="C:large ribosomal subunit"/>
    <property type="evidence" value="ECO:0007669"/>
    <property type="project" value="InterPro"/>
</dbReference>
<dbReference type="EMBL" id="DXDX01000063">
    <property type="protein sequence ID" value="HIY20931.1"/>
    <property type="molecule type" value="Genomic_DNA"/>
</dbReference>
<organism evidence="11 12">
    <name type="scientific">Candidatus Flavonifractor merdigallinarum</name>
    <dbReference type="NCBI Taxonomy" id="2838589"/>
    <lineage>
        <taxon>Bacteria</taxon>
        <taxon>Bacillati</taxon>
        <taxon>Bacillota</taxon>
        <taxon>Clostridia</taxon>
        <taxon>Eubacteriales</taxon>
        <taxon>Oscillospiraceae</taxon>
        <taxon>Flavonifractor</taxon>
    </lineage>
</organism>
<dbReference type="InterPro" id="IPR022671">
    <property type="entry name" value="Ribosomal_uL2_CS"/>
</dbReference>
<evidence type="ECO:0000256" key="5">
    <source>
        <dbReference type="ARBA" id="ARBA00023274"/>
    </source>
</evidence>
<dbReference type="FunFam" id="2.40.50.140:FF:000003">
    <property type="entry name" value="50S ribosomal protein L2"/>
    <property type="match status" value="1"/>
</dbReference>
<evidence type="ECO:0000256" key="3">
    <source>
        <dbReference type="ARBA" id="ARBA00022884"/>
    </source>
</evidence>
<dbReference type="GO" id="GO:0003735">
    <property type="term" value="F:structural constituent of ribosome"/>
    <property type="evidence" value="ECO:0007669"/>
    <property type="project" value="InterPro"/>
</dbReference>
<dbReference type="GO" id="GO:0019843">
    <property type="term" value="F:rRNA binding"/>
    <property type="evidence" value="ECO:0007669"/>
    <property type="project" value="UniProtKB-UniRule"/>
</dbReference>
<evidence type="ECO:0000256" key="6">
    <source>
        <dbReference type="ARBA" id="ARBA00035242"/>
    </source>
</evidence>
<dbReference type="InterPro" id="IPR014726">
    <property type="entry name" value="Ribosomal_uL2_dom3"/>
</dbReference>
<dbReference type="SMART" id="SM01383">
    <property type="entry name" value="Ribosomal_L2"/>
    <property type="match status" value="1"/>
</dbReference>
<dbReference type="PANTHER" id="PTHR13691">
    <property type="entry name" value="RIBOSOMAL PROTEIN L2"/>
    <property type="match status" value="1"/>
</dbReference>
<reference evidence="11" key="2">
    <citation type="submission" date="2021-04" db="EMBL/GenBank/DDBJ databases">
        <authorList>
            <person name="Gilroy R."/>
        </authorList>
    </citation>
    <scope>NUCLEOTIDE SEQUENCE</scope>
    <source>
        <strain evidence="11">ChiBcec16_6824</strain>
    </source>
</reference>
<dbReference type="Gene3D" id="2.30.30.30">
    <property type="match status" value="1"/>
</dbReference>
<protein>
    <recommendedName>
        <fullName evidence="6 7">Large ribosomal subunit protein uL2</fullName>
    </recommendedName>
</protein>
<dbReference type="Pfam" id="PF00181">
    <property type="entry name" value="Ribosomal_L2_N"/>
    <property type="match status" value="1"/>
</dbReference>
<evidence type="ECO:0000256" key="1">
    <source>
        <dbReference type="ARBA" id="ARBA00005636"/>
    </source>
</evidence>
<dbReference type="FunFam" id="4.10.950.10:FF:000001">
    <property type="entry name" value="50S ribosomal protein L2"/>
    <property type="match status" value="1"/>
</dbReference>
<keyword evidence="2 7" id="KW-0699">rRNA-binding</keyword>
<name>A0A9D1Y7J8_9FIRM</name>
<comment type="subunit">
    <text evidence="7">Part of the 50S ribosomal subunit. Forms a bridge to the 30S subunit in the 70S ribosome.</text>
</comment>
<dbReference type="PANTHER" id="PTHR13691:SF5">
    <property type="entry name" value="LARGE RIBOSOMAL SUBUNIT PROTEIN UL2M"/>
    <property type="match status" value="1"/>
</dbReference>
<evidence type="ECO:0000256" key="7">
    <source>
        <dbReference type="HAMAP-Rule" id="MF_01320"/>
    </source>
</evidence>
<dbReference type="InterPro" id="IPR002171">
    <property type="entry name" value="Ribosomal_uL2"/>
</dbReference>
<evidence type="ECO:0000313" key="11">
    <source>
        <dbReference type="EMBL" id="HIY20931.1"/>
    </source>
</evidence>